<dbReference type="EMBL" id="BGPR01052764">
    <property type="protein sequence ID" value="GBO29598.1"/>
    <property type="molecule type" value="Genomic_DNA"/>
</dbReference>
<gene>
    <name evidence="1" type="ORF">AVEN_104444_1</name>
</gene>
<dbReference type="OrthoDB" id="5967017at2759"/>
<proteinExistence type="predicted"/>
<name>A0A4Y2VZ28_ARAVE</name>
<comment type="caution">
    <text evidence="1">The sequence shown here is derived from an EMBL/GenBank/DDBJ whole genome shotgun (WGS) entry which is preliminary data.</text>
</comment>
<accession>A0A4Y2VZ28</accession>
<evidence type="ECO:0000313" key="1">
    <source>
        <dbReference type="EMBL" id="GBO29598.1"/>
    </source>
</evidence>
<dbReference type="AlphaFoldDB" id="A0A4Y2VZ28"/>
<keyword evidence="2" id="KW-1185">Reference proteome</keyword>
<reference evidence="1 2" key="1">
    <citation type="journal article" date="2019" name="Sci. Rep.">
        <title>Orb-weaving spider Araneus ventricosus genome elucidates the spidroin gene catalogue.</title>
        <authorList>
            <person name="Kono N."/>
            <person name="Nakamura H."/>
            <person name="Ohtoshi R."/>
            <person name="Moran D.A.P."/>
            <person name="Shinohara A."/>
            <person name="Yoshida Y."/>
            <person name="Fujiwara M."/>
            <person name="Mori M."/>
            <person name="Tomita M."/>
            <person name="Arakawa K."/>
        </authorList>
    </citation>
    <scope>NUCLEOTIDE SEQUENCE [LARGE SCALE GENOMIC DNA]</scope>
</reference>
<evidence type="ECO:0000313" key="2">
    <source>
        <dbReference type="Proteomes" id="UP000499080"/>
    </source>
</evidence>
<protein>
    <submittedName>
        <fullName evidence="1">Uncharacterized protein</fullName>
    </submittedName>
</protein>
<dbReference type="Proteomes" id="UP000499080">
    <property type="component" value="Unassembled WGS sequence"/>
</dbReference>
<sequence length="88" mass="10328">MYEEMATLLCKCESVVNGRPLTCLYDDPNESRAIKPSDFTQDIKGNETVDLDIVDANKFVTYRTYIVNYAYDPKRNIWQNLYEIQSYL</sequence>
<organism evidence="1 2">
    <name type="scientific">Araneus ventricosus</name>
    <name type="common">Orbweaver spider</name>
    <name type="synonym">Epeira ventricosa</name>
    <dbReference type="NCBI Taxonomy" id="182803"/>
    <lineage>
        <taxon>Eukaryota</taxon>
        <taxon>Metazoa</taxon>
        <taxon>Ecdysozoa</taxon>
        <taxon>Arthropoda</taxon>
        <taxon>Chelicerata</taxon>
        <taxon>Arachnida</taxon>
        <taxon>Araneae</taxon>
        <taxon>Araneomorphae</taxon>
        <taxon>Entelegynae</taxon>
        <taxon>Araneoidea</taxon>
        <taxon>Araneidae</taxon>
        <taxon>Araneus</taxon>
    </lineage>
</organism>